<feature type="domain" description="DNA2/NAM7 helicase-like C-terminal" evidence="6">
    <location>
        <begin position="96"/>
        <end position="293"/>
    </location>
</feature>
<dbReference type="SUPFAM" id="SSF52540">
    <property type="entry name" value="P-loop containing nucleoside triphosphate hydrolases"/>
    <property type="match status" value="1"/>
</dbReference>
<evidence type="ECO:0000259" key="5">
    <source>
        <dbReference type="Pfam" id="PF13086"/>
    </source>
</evidence>
<dbReference type="PANTHER" id="PTHR10887">
    <property type="entry name" value="DNA2/NAM7 HELICASE FAMILY"/>
    <property type="match status" value="1"/>
</dbReference>
<keyword evidence="1" id="KW-0547">Nucleotide-binding</keyword>
<evidence type="ECO:0000256" key="3">
    <source>
        <dbReference type="ARBA" id="ARBA00022806"/>
    </source>
</evidence>
<dbReference type="AlphaFoldDB" id="A0A813HRE5"/>
<dbReference type="EMBL" id="CAJNNV010032552">
    <property type="protein sequence ID" value="CAE8640311.1"/>
    <property type="molecule type" value="Genomic_DNA"/>
</dbReference>
<dbReference type="InterPro" id="IPR041677">
    <property type="entry name" value="DNA2/NAM7_AAA_11"/>
</dbReference>
<name>A0A813HRE5_POLGL</name>
<keyword evidence="2" id="KW-0378">Hydrolase</keyword>
<dbReference type="InterPro" id="IPR047187">
    <property type="entry name" value="SF1_C_Upf1"/>
</dbReference>
<dbReference type="GO" id="GO:0016787">
    <property type="term" value="F:hydrolase activity"/>
    <property type="evidence" value="ECO:0007669"/>
    <property type="project" value="UniProtKB-KW"/>
</dbReference>
<evidence type="ECO:0000313" key="7">
    <source>
        <dbReference type="EMBL" id="CAE8640311.1"/>
    </source>
</evidence>
<protein>
    <recommendedName>
        <fullName evidence="9">RNA helicase</fullName>
    </recommendedName>
</protein>
<reference evidence="7" key="1">
    <citation type="submission" date="2021-02" db="EMBL/GenBank/DDBJ databases">
        <authorList>
            <person name="Dougan E. K."/>
            <person name="Rhodes N."/>
            <person name="Thang M."/>
            <person name="Chan C."/>
        </authorList>
    </citation>
    <scope>NUCLEOTIDE SEQUENCE</scope>
</reference>
<feature type="domain" description="DNA2/NAM7 helicase helicase" evidence="5">
    <location>
        <begin position="13"/>
        <end position="84"/>
    </location>
</feature>
<keyword evidence="4" id="KW-0067">ATP-binding</keyword>
<evidence type="ECO:0000313" key="8">
    <source>
        <dbReference type="Proteomes" id="UP000654075"/>
    </source>
</evidence>
<dbReference type="CDD" id="cd18808">
    <property type="entry name" value="SF1_C_Upf1"/>
    <property type="match status" value="1"/>
</dbReference>
<evidence type="ECO:0000256" key="4">
    <source>
        <dbReference type="ARBA" id="ARBA00022840"/>
    </source>
</evidence>
<organism evidence="7 8">
    <name type="scientific">Polarella glacialis</name>
    <name type="common">Dinoflagellate</name>
    <dbReference type="NCBI Taxonomy" id="89957"/>
    <lineage>
        <taxon>Eukaryota</taxon>
        <taxon>Sar</taxon>
        <taxon>Alveolata</taxon>
        <taxon>Dinophyceae</taxon>
        <taxon>Suessiales</taxon>
        <taxon>Suessiaceae</taxon>
        <taxon>Polarella</taxon>
    </lineage>
</organism>
<dbReference type="Proteomes" id="UP000654075">
    <property type="component" value="Unassembled WGS sequence"/>
</dbReference>
<dbReference type="InterPro" id="IPR027417">
    <property type="entry name" value="P-loop_NTPase"/>
</dbReference>
<evidence type="ECO:0008006" key="9">
    <source>
        <dbReference type="Google" id="ProtNLM"/>
    </source>
</evidence>
<dbReference type="InterPro" id="IPR045055">
    <property type="entry name" value="DNA2/NAM7-like"/>
</dbReference>
<dbReference type="GO" id="GO:0005694">
    <property type="term" value="C:chromosome"/>
    <property type="evidence" value="ECO:0007669"/>
    <property type="project" value="UniProtKB-ARBA"/>
</dbReference>
<accession>A0A813HRE5</accession>
<dbReference type="Pfam" id="PF13086">
    <property type="entry name" value="AAA_11"/>
    <property type="match status" value="1"/>
</dbReference>
<dbReference type="InterPro" id="IPR041679">
    <property type="entry name" value="DNA2/NAM7-like_C"/>
</dbReference>
<evidence type="ECO:0000256" key="1">
    <source>
        <dbReference type="ARBA" id="ARBA00022741"/>
    </source>
</evidence>
<sequence>SSRPDQNSMWSEEKRLLARAQVVCCTCSGAEHPVLQGMDFQSVIIDEAGQATEPATLVPLMRLHASKGCVVLIGDHKQLPPTVADQLSLSEGFAMPLFERLATRGVDPLLLNIQYRMHPAIAQYPSYQYYDGRLRTGIRGTKRPAPAGIAWPDERAPVAFLPVEGHEVREGTSYTNFAEIGAIEMLLESILCAGDMRPEDIGIISPYAAQVRQLRRTLGSSTKLARYNCRNSTSRELSIEVSSVDGFQGREKELIIVSTTRANLTGSVGFLSDARRLNVTITRARRGLVVCGHFQTLSTDTHGWRPWLSWAQDRGLVAGCAATDPQAAQELLRLHGLSEEELLSGAV</sequence>
<keyword evidence="3" id="KW-0347">Helicase</keyword>
<dbReference type="GO" id="GO:0005524">
    <property type="term" value="F:ATP binding"/>
    <property type="evidence" value="ECO:0007669"/>
    <property type="project" value="UniProtKB-KW"/>
</dbReference>
<gene>
    <name evidence="7" type="ORF">PGLA1383_LOCUS55207</name>
</gene>
<keyword evidence="8" id="KW-1185">Reference proteome</keyword>
<comment type="caution">
    <text evidence="7">The sequence shown here is derived from an EMBL/GenBank/DDBJ whole genome shotgun (WGS) entry which is preliminary data.</text>
</comment>
<dbReference type="OMA" id="AIFINCD"/>
<dbReference type="Pfam" id="PF13087">
    <property type="entry name" value="AAA_12"/>
    <property type="match status" value="1"/>
</dbReference>
<dbReference type="OrthoDB" id="6513042at2759"/>
<evidence type="ECO:0000256" key="2">
    <source>
        <dbReference type="ARBA" id="ARBA00022801"/>
    </source>
</evidence>
<dbReference type="PANTHER" id="PTHR10887:SF495">
    <property type="entry name" value="HELICASE SENATAXIN ISOFORM X1-RELATED"/>
    <property type="match status" value="1"/>
</dbReference>
<feature type="non-terminal residue" evidence="7">
    <location>
        <position position="347"/>
    </location>
</feature>
<proteinExistence type="predicted"/>
<dbReference type="GO" id="GO:0004386">
    <property type="term" value="F:helicase activity"/>
    <property type="evidence" value="ECO:0007669"/>
    <property type="project" value="UniProtKB-KW"/>
</dbReference>
<evidence type="ECO:0000259" key="6">
    <source>
        <dbReference type="Pfam" id="PF13087"/>
    </source>
</evidence>
<dbReference type="FunFam" id="3.40.50.300:FF:000326">
    <property type="entry name" value="P-loop containing nucleoside triphosphate hydrolase"/>
    <property type="match status" value="1"/>
</dbReference>
<dbReference type="Gene3D" id="3.40.50.300">
    <property type="entry name" value="P-loop containing nucleotide triphosphate hydrolases"/>
    <property type="match status" value="2"/>
</dbReference>